<dbReference type="InterPro" id="IPR036034">
    <property type="entry name" value="PDZ_sf"/>
</dbReference>
<dbReference type="GO" id="GO:0008236">
    <property type="term" value="F:serine-type peptidase activity"/>
    <property type="evidence" value="ECO:0007669"/>
    <property type="project" value="InterPro"/>
</dbReference>
<feature type="domain" description="Tail specific protease" evidence="2">
    <location>
        <begin position="158"/>
        <end position="345"/>
    </location>
</feature>
<dbReference type="SUPFAM" id="SSF52096">
    <property type="entry name" value="ClpP/crotonase"/>
    <property type="match status" value="1"/>
</dbReference>
<dbReference type="InterPro" id="IPR005151">
    <property type="entry name" value="Tail-specific_protease"/>
</dbReference>
<dbReference type="PANTHER" id="PTHR32060:SF22">
    <property type="entry name" value="CARBOXYL-TERMINAL-PROCESSING PEPTIDASE 3, CHLOROPLASTIC"/>
    <property type="match status" value="1"/>
</dbReference>
<dbReference type="Pfam" id="PF17820">
    <property type="entry name" value="PDZ_6"/>
    <property type="match status" value="1"/>
</dbReference>
<dbReference type="Gene3D" id="3.30.750.44">
    <property type="match status" value="1"/>
</dbReference>
<organism evidence="3 4">
    <name type="scientific">Thioalkalivibrio paradoxus ARh 1</name>
    <dbReference type="NCBI Taxonomy" id="713585"/>
    <lineage>
        <taxon>Bacteria</taxon>
        <taxon>Pseudomonadati</taxon>
        <taxon>Pseudomonadota</taxon>
        <taxon>Gammaproteobacteria</taxon>
        <taxon>Chromatiales</taxon>
        <taxon>Ectothiorhodospiraceae</taxon>
        <taxon>Thioalkalivibrio</taxon>
    </lineage>
</organism>
<evidence type="ECO:0000313" key="3">
    <source>
        <dbReference type="EMBL" id="AHE99203.1"/>
    </source>
</evidence>
<dbReference type="SMART" id="SM00245">
    <property type="entry name" value="TSPc"/>
    <property type="match status" value="1"/>
</dbReference>
<dbReference type="Gene3D" id="3.90.226.10">
    <property type="entry name" value="2-enoyl-CoA Hydratase, Chain A, domain 1"/>
    <property type="match status" value="1"/>
</dbReference>
<dbReference type="AlphaFoldDB" id="W0DQF1"/>
<name>W0DQF1_9GAMM</name>
<feature type="signal peptide" evidence="1">
    <location>
        <begin position="1"/>
        <end position="29"/>
    </location>
</feature>
<proteinExistence type="predicted"/>
<dbReference type="CDD" id="cd06567">
    <property type="entry name" value="Peptidase_S41"/>
    <property type="match status" value="1"/>
</dbReference>
<dbReference type="GO" id="GO:0004175">
    <property type="term" value="F:endopeptidase activity"/>
    <property type="evidence" value="ECO:0007669"/>
    <property type="project" value="TreeGrafter"/>
</dbReference>
<dbReference type="GO" id="GO:0007165">
    <property type="term" value="P:signal transduction"/>
    <property type="evidence" value="ECO:0007669"/>
    <property type="project" value="TreeGrafter"/>
</dbReference>
<feature type="chain" id="PRO_5004787186" evidence="1">
    <location>
        <begin position="30"/>
        <end position="374"/>
    </location>
</feature>
<gene>
    <name evidence="3" type="ORF">THITH_14075</name>
</gene>
<keyword evidence="4" id="KW-1185">Reference proteome</keyword>
<dbReference type="PANTHER" id="PTHR32060">
    <property type="entry name" value="TAIL-SPECIFIC PROTEASE"/>
    <property type="match status" value="1"/>
</dbReference>
<dbReference type="Gene3D" id="2.30.42.10">
    <property type="match status" value="1"/>
</dbReference>
<sequence>MIRRPAVGRRLLLFGLLVGLAAGAPPMPAAPLGEIREILGRELLPEPDAGVLEALAFDDLRGDLRQLDPYADWFPAPGTGDMPAGAGIAAELEVDPDGAWLLPRQGGPLARAGFRDRVQLLAVGGRSVSGMDAVQVAGLVRGEPGSRVRLLLVRPGAPLRYDVTLLREHARSLDVERWDVGGTTVLRITDFAAGRTRTALAATLERLPGGDEPVVIDLRYAGGGDLYEAIDMAGLLLEPGTELCSVRGRGETAATYHATRGSPNGPPLFLLVGPATASAAEVFAGILQFHRRARLAGQPTFGKCQAQTERRLSDGSLLRFTNSEVHFPDHSTCTGAGLVPDLPVSRDLLPNLERTLRKLPLAPDARSGIAAGSA</sequence>
<evidence type="ECO:0000256" key="1">
    <source>
        <dbReference type="SAM" id="SignalP"/>
    </source>
</evidence>
<dbReference type="GO" id="GO:0006508">
    <property type="term" value="P:proteolysis"/>
    <property type="evidence" value="ECO:0007669"/>
    <property type="project" value="InterPro"/>
</dbReference>
<evidence type="ECO:0000313" key="4">
    <source>
        <dbReference type="Proteomes" id="UP000005289"/>
    </source>
</evidence>
<protein>
    <submittedName>
        <fullName evidence="3">Peptidase</fullName>
    </submittedName>
</protein>
<reference evidence="3 4" key="1">
    <citation type="submission" date="2013-12" db="EMBL/GenBank/DDBJ databases">
        <authorList>
            <consortium name="DOE Joint Genome Institute"/>
            <person name="Muyzer G."/>
            <person name="Huntemann M."/>
            <person name="Han J."/>
            <person name="Chen A."/>
            <person name="Kyrpides N."/>
            <person name="Mavromatis K."/>
            <person name="Markowitz V."/>
            <person name="Palaniappan K."/>
            <person name="Ivanova N."/>
            <person name="Schaumberg A."/>
            <person name="Pati A."/>
            <person name="Liolios K."/>
            <person name="Nordberg H.P."/>
            <person name="Cantor M.N."/>
            <person name="Hua S.X."/>
            <person name="Woyke T."/>
        </authorList>
    </citation>
    <scope>NUCLEOTIDE SEQUENCE [LARGE SCALE GENOMIC DNA]</scope>
    <source>
        <strain evidence="3 4">ARh 1</strain>
    </source>
</reference>
<keyword evidence="1" id="KW-0732">Signal</keyword>
<dbReference type="STRING" id="713585.THITH_14075"/>
<evidence type="ECO:0000259" key="2">
    <source>
        <dbReference type="SMART" id="SM00245"/>
    </source>
</evidence>
<dbReference type="GO" id="GO:0030288">
    <property type="term" value="C:outer membrane-bounded periplasmic space"/>
    <property type="evidence" value="ECO:0007669"/>
    <property type="project" value="TreeGrafter"/>
</dbReference>
<dbReference type="InterPro" id="IPR029045">
    <property type="entry name" value="ClpP/crotonase-like_dom_sf"/>
</dbReference>
<dbReference type="SUPFAM" id="SSF50156">
    <property type="entry name" value="PDZ domain-like"/>
    <property type="match status" value="1"/>
</dbReference>
<dbReference type="OrthoDB" id="9812068at2"/>
<dbReference type="HOGENOM" id="CLU_743475_0_0_6"/>
<dbReference type="KEGG" id="tti:THITH_14075"/>
<accession>W0DQF1</accession>
<dbReference type="Proteomes" id="UP000005289">
    <property type="component" value="Chromosome"/>
</dbReference>
<dbReference type="RefSeq" id="WP_006747264.1">
    <property type="nucleotide sequence ID" value="NZ_CP007029.1"/>
</dbReference>
<dbReference type="EMBL" id="CP007029">
    <property type="protein sequence ID" value="AHE99203.1"/>
    <property type="molecule type" value="Genomic_DNA"/>
</dbReference>
<dbReference type="Pfam" id="PF03572">
    <property type="entry name" value="Peptidase_S41"/>
    <property type="match status" value="1"/>
</dbReference>
<dbReference type="InterPro" id="IPR041489">
    <property type="entry name" value="PDZ_6"/>
</dbReference>